<dbReference type="KEGG" id="kne:92179416"/>
<evidence type="ECO:0000256" key="3">
    <source>
        <dbReference type="ARBA" id="ARBA00022741"/>
    </source>
</evidence>
<dbReference type="GO" id="GO:0016787">
    <property type="term" value="F:hydrolase activity"/>
    <property type="evidence" value="ECO:0007669"/>
    <property type="project" value="UniProtKB-KW"/>
</dbReference>
<dbReference type="CDD" id="cd18808">
    <property type="entry name" value="SF1_C_Upf1"/>
    <property type="match status" value="1"/>
</dbReference>
<dbReference type="Pfam" id="PF13086">
    <property type="entry name" value="AAA_11"/>
    <property type="match status" value="1"/>
</dbReference>
<evidence type="ECO:0000259" key="12">
    <source>
        <dbReference type="Pfam" id="PF13087"/>
    </source>
</evidence>
<dbReference type="InterPro" id="IPR024481">
    <property type="entry name" value="Helicase_Sen1_N"/>
</dbReference>
<proteinExistence type="inferred from homology"/>
<dbReference type="RefSeq" id="XP_066803963.1">
    <property type="nucleotide sequence ID" value="XM_066945274.1"/>
</dbReference>
<evidence type="ECO:0000256" key="7">
    <source>
        <dbReference type="ARBA" id="ARBA00023242"/>
    </source>
</evidence>
<keyword evidence="3" id="KW-0547">Nucleotide-binding</keyword>
<dbReference type="InterPro" id="IPR045055">
    <property type="entry name" value="DNA2/NAM7-like"/>
</dbReference>
<feature type="region of interest" description="Disordered" evidence="9">
    <location>
        <begin position="2095"/>
        <end position="2177"/>
    </location>
</feature>
<dbReference type="InterPro" id="IPR056474">
    <property type="entry name" value="SEN1_barrel"/>
</dbReference>
<dbReference type="InterPro" id="IPR027417">
    <property type="entry name" value="P-loop_NTPase"/>
</dbReference>
<feature type="region of interest" description="Disordered" evidence="9">
    <location>
        <begin position="980"/>
        <end position="1004"/>
    </location>
</feature>
<dbReference type="Gene3D" id="3.40.50.300">
    <property type="entry name" value="P-loop containing nucleotide triphosphate hydrolases"/>
    <property type="match status" value="2"/>
</dbReference>
<gene>
    <name evidence="14" type="ORF">IAR55_002157</name>
</gene>
<feature type="domain" description="DNA2/NAM7 helicase helicase" evidence="11">
    <location>
        <begin position="1453"/>
        <end position="1728"/>
    </location>
</feature>
<evidence type="ECO:0000313" key="14">
    <source>
        <dbReference type="EMBL" id="KAK8861338.1"/>
    </source>
</evidence>
<name>A0AAW0Z114_9TREE</name>
<evidence type="ECO:0000313" key="15">
    <source>
        <dbReference type="Proteomes" id="UP001388673"/>
    </source>
</evidence>
<comment type="caution">
    <text evidence="14">The sequence shown here is derived from an EMBL/GenBank/DDBJ whole genome shotgun (WGS) entry which is preliminary data.</text>
</comment>
<comment type="similarity">
    <text evidence="2">Belongs to the DNA2/NAM7 helicase family.</text>
</comment>
<dbReference type="GeneID" id="92179416"/>
<dbReference type="FunFam" id="3.40.50.300:FF:000326">
    <property type="entry name" value="P-loop containing nucleoside triphosphate hydrolase"/>
    <property type="match status" value="1"/>
</dbReference>
<feature type="region of interest" description="Disordered" evidence="9">
    <location>
        <begin position="1966"/>
        <end position="2004"/>
    </location>
</feature>
<feature type="region of interest" description="Disordered" evidence="9">
    <location>
        <begin position="2026"/>
        <end position="2083"/>
    </location>
</feature>
<feature type="domain" description="Helicase Sen1 N-terminal" evidence="10">
    <location>
        <begin position="91"/>
        <end position="904"/>
    </location>
</feature>
<dbReference type="Pfam" id="PF12726">
    <property type="entry name" value="SEN1_N"/>
    <property type="match status" value="1"/>
</dbReference>
<organism evidence="14 15">
    <name type="scientific">Kwoniella newhampshirensis</name>
    <dbReference type="NCBI Taxonomy" id="1651941"/>
    <lineage>
        <taxon>Eukaryota</taxon>
        <taxon>Fungi</taxon>
        <taxon>Dikarya</taxon>
        <taxon>Basidiomycota</taxon>
        <taxon>Agaricomycotina</taxon>
        <taxon>Tremellomycetes</taxon>
        <taxon>Tremellales</taxon>
        <taxon>Cryptococcaceae</taxon>
        <taxon>Kwoniella</taxon>
    </lineage>
</organism>
<dbReference type="GO" id="GO:0004386">
    <property type="term" value="F:helicase activity"/>
    <property type="evidence" value="ECO:0007669"/>
    <property type="project" value="UniProtKB-KW"/>
</dbReference>
<evidence type="ECO:0000256" key="8">
    <source>
        <dbReference type="SAM" id="Coils"/>
    </source>
</evidence>
<dbReference type="FunFam" id="3.40.50.300:FF:001152">
    <property type="entry name" value="tRNA-splicing endonuclease, putative"/>
    <property type="match status" value="1"/>
</dbReference>
<dbReference type="InterPro" id="IPR041679">
    <property type="entry name" value="DNA2/NAM7-like_C"/>
</dbReference>
<evidence type="ECO:0000256" key="9">
    <source>
        <dbReference type="SAM" id="MobiDB-lite"/>
    </source>
</evidence>
<comment type="subcellular location">
    <subcellularLocation>
        <location evidence="1">Nucleus</location>
    </subcellularLocation>
</comment>
<dbReference type="GO" id="GO:0005524">
    <property type="term" value="F:ATP binding"/>
    <property type="evidence" value="ECO:0007669"/>
    <property type="project" value="UniProtKB-KW"/>
</dbReference>
<feature type="coiled-coil region" evidence="8">
    <location>
        <begin position="1585"/>
        <end position="1612"/>
    </location>
</feature>
<dbReference type="PANTHER" id="PTHR10887:SF495">
    <property type="entry name" value="HELICASE SENATAXIN ISOFORM X1-RELATED"/>
    <property type="match status" value="1"/>
</dbReference>
<dbReference type="GO" id="GO:0005694">
    <property type="term" value="C:chromosome"/>
    <property type="evidence" value="ECO:0007669"/>
    <property type="project" value="UniProtKB-ARBA"/>
</dbReference>
<evidence type="ECO:0000256" key="4">
    <source>
        <dbReference type="ARBA" id="ARBA00022801"/>
    </source>
</evidence>
<evidence type="ECO:0000256" key="1">
    <source>
        <dbReference type="ARBA" id="ARBA00004123"/>
    </source>
</evidence>
<feature type="region of interest" description="Disordered" evidence="9">
    <location>
        <begin position="1017"/>
        <end position="1039"/>
    </location>
</feature>
<feature type="compositionally biased region" description="Pro residues" evidence="9">
    <location>
        <begin position="2105"/>
        <end position="2129"/>
    </location>
</feature>
<evidence type="ECO:0000259" key="10">
    <source>
        <dbReference type="Pfam" id="PF12726"/>
    </source>
</evidence>
<evidence type="ECO:0000256" key="6">
    <source>
        <dbReference type="ARBA" id="ARBA00022840"/>
    </source>
</evidence>
<keyword evidence="15" id="KW-1185">Reference proteome</keyword>
<feature type="compositionally biased region" description="Polar residues" evidence="9">
    <location>
        <begin position="1986"/>
        <end position="1999"/>
    </location>
</feature>
<accession>A0AAW0Z114</accession>
<feature type="compositionally biased region" description="Polar residues" evidence="9">
    <location>
        <begin position="2038"/>
        <end position="2048"/>
    </location>
</feature>
<evidence type="ECO:0000259" key="13">
    <source>
        <dbReference type="Pfam" id="PF23576"/>
    </source>
</evidence>
<feature type="region of interest" description="Disordered" evidence="9">
    <location>
        <begin position="1156"/>
        <end position="1188"/>
    </location>
</feature>
<evidence type="ECO:0000256" key="5">
    <source>
        <dbReference type="ARBA" id="ARBA00022806"/>
    </source>
</evidence>
<dbReference type="CDD" id="cd18042">
    <property type="entry name" value="DEXXQc_SETX"/>
    <property type="match status" value="1"/>
</dbReference>
<evidence type="ECO:0008006" key="16">
    <source>
        <dbReference type="Google" id="ProtNLM"/>
    </source>
</evidence>
<evidence type="ECO:0000256" key="2">
    <source>
        <dbReference type="ARBA" id="ARBA00007913"/>
    </source>
</evidence>
<dbReference type="InterPro" id="IPR041677">
    <property type="entry name" value="DNA2/NAM7_AAA_11"/>
</dbReference>
<dbReference type="Pfam" id="PF23576">
    <property type="entry name" value="SEN1_barrel"/>
    <property type="match status" value="1"/>
</dbReference>
<feature type="domain" description="DNA2/NAM7 helicase-like C-terminal" evidence="12">
    <location>
        <begin position="1736"/>
        <end position="1931"/>
    </location>
</feature>
<dbReference type="Proteomes" id="UP001388673">
    <property type="component" value="Unassembled WGS sequence"/>
</dbReference>
<dbReference type="PANTHER" id="PTHR10887">
    <property type="entry name" value="DNA2/NAM7 HELICASE FAMILY"/>
    <property type="match status" value="1"/>
</dbReference>
<keyword evidence="5" id="KW-0347">Helicase</keyword>
<dbReference type="SUPFAM" id="SSF52540">
    <property type="entry name" value="P-loop containing nucleoside triphosphate hydrolases"/>
    <property type="match status" value="1"/>
</dbReference>
<dbReference type="InterPro" id="IPR047187">
    <property type="entry name" value="SF1_C_Upf1"/>
</dbReference>
<dbReference type="GO" id="GO:0016604">
    <property type="term" value="C:nuclear body"/>
    <property type="evidence" value="ECO:0007669"/>
    <property type="project" value="TreeGrafter"/>
</dbReference>
<keyword evidence="4" id="KW-0378">Hydrolase</keyword>
<sequence length="2177" mass="239727">MSIDTALAKEVEAVLKAKSTVQDRPTDNDLLPVYRYLVPQSEHSSSSSSSAVHQHETHWYCPKAVSSLHKEAATYLIFLFAFQRQGTSKAWVDRLEGVLLHCEDCARAFGAARRTLGSRYLSNWPANVRKNFFGAVDEWQAALVVSEAEKVSQPGYGGTASSTPALYSFSRAAVQLLLGEPSLLADSDIESLFNTAIASSMKPPLSFTSRGLTPSLIRLLSSPDTAHRQWAMSQLPAAARRPLSFAEWGSIGIGHEFQDLISGNTELEEGERWQIVETIVKEKVLDTETVQKGLLEGKLDDELCIKTGRGFMSVLSGLLGSDVSYYPSVLSCFAAVLQISPTRHIWSYDNSPDLPHTLLSELRNNPALQRLLEDRYLADLSATNLSRTEGLAQSDKEKGKKKELDGPLDWISDFLLSLVDTEQEIPVTDKSSTSGFAEALAVATNFTFQELQHGRLSGELRAAAAFAGFEALTRVHHALRTDDTTLQSALASTLDLHSTFITTVALRPKNHPLPTWAGSRVSARELLVTFFHADADSINQSLLYMAQVSHAERKRQQRKKRSKVEVPSAISIDRLPQATIKKDLWAMAYDALSPSDAEGTAIILEAMAPFSQVELLDRQGSWTHQGLEEVVKKEDWVACVRAINSSVKATRESFPRAIESLAMQADPVIVKSVWLQPGVPKAVTILLLSPDDEVHAPIITLLQQSFDDVDDRGDCFRALLKHYPDKAMDGLTEFLRTFIQAAAITPESCSLAKWLVRCFHDVLEALCRPSGASEALLQTDEFLTFDADGRSMAKRLEELWHLMTTSLALIFKRTLDWAPHFENEVMVDWMRDALIFGRQMTDHIRAFEAAVLGQSSARFQDGVPDSPLKTTSVGKKMTKQLEMVLRDLILWLRLTDVETLFQTHQLIKTILGRISRLSPDLTKNHELEKTLLEIDKFCRKASRSYTSRLTNDLLAELSELLAPFDLPDAADEVQFVKEVSKTPQDSIDDRGKIASKAPPSGQSKPVVRNAFAEMMKASGGKTPTPIAKSKMTSRPPKVIDVDDYDNDDFLSNLSEADLDIIERRAKITTETARPGVATKPAVPSRLVTTARPQLPSNRLHVNLVPKPTPKPPGGTSFTSKIMKDLRKEHQAAIQERRRSEIGGIVPKLPAASALGSGLGAYTGPQRPRVVEPVDSGSSASDSSDEENRAMKTLLAKQKSPAKPVRPVEKRTIKVLGSSMADIMRRNDDRRANAHATKQRLKPDLNPLYRYVLSWNPDHAGPLAPHAAKYAADLSSMRPVLTTFDSSKQYEQVMLPLYLQELWSQCGKESSASNGPAVSVEVSSRQYEDDFVEIDLIVMGPMDFFVNDTDVVTLRQPGNPNALFAKVQAFRRKPKDTTLKVRILSAMDQRQLGGRAKWQMRKHLSLSTAIREFAALKGLPYYEPSLLRDVLTGRSAVMPQLALNDIEEAIKSYQVNEPQAKAILGAMHVNGFALIQGPPGTGKTKTISGLVGKWMSDRRLPMSVDGQPPVKPKLLVCAPSNAAIDEVVKRLILGVPSSSGIRLNPTIVRIGIDSSVNIAVKDVSLDSLVEARVNAESNAKDGGGEYARVQAELDAVKQQIKDKQEEIRLVRNNDEKRKVVENEYHALVTKRTQLGQASSKAKDAARDATRHLDGARRTARDIILKEADIVCATLSGAGHDTLAAHAFETVIIDEAAQAIEMSCLIPLKYGCKRCIMVGDPNQLPPTTFSTEAEKYSYNQSLFVRMTRHKSSQVQLLSIQYRMHPFISELPSKVFYSGQLKDGPDMARKTAAIWHQRNVFGPYRFFNVEGTEIKAGTSTKNPDEALAAVDLYRRLNTDFGTKINLAMRVGVISMYKEQLWELKRKFTEAFGPSILELIEFNTVDGFQGQEKDIIILSCVRSGPNLRQIGFLKDVRRMNVALTRAKSSLFVFGNGPTLERSDERWKIIVGDARERGFFVNYTSTTFGPGAIESPPPKKKKKEIVMSPKATKSVTGNLAQPSPQGLLPPKALAAEMSIAALKRKPSIEPIRLEKKRRVPDVSTASPSSSTDPLPNGAGLRKSPTGPRSMDVSGATKQYTEVADSVPAPVAVVPRLAQSANGAAKSITKPPQPRALPPLGPPSRPPPPPAAPPRPPEDVLFIKKKKKPNRPGAESSSGNAPASNFHAALKDRYVGRPGPGRS</sequence>
<feature type="domain" description="Helicase SEN1 beta-barrel" evidence="13">
    <location>
        <begin position="1315"/>
        <end position="1401"/>
    </location>
</feature>
<protein>
    <recommendedName>
        <fullName evidence="16">Senataxin</fullName>
    </recommendedName>
</protein>
<dbReference type="EMBL" id="JBCAWK010000004">
    <property type="protein sequence ID" value="KAK8861338.1"/>
    <property type="molecule type" value="Genomic_DNA"/>
</dbReference>
<reference evidence="14 15" key="1">
    <citation type="journal article" date="2024" name="bioRxiv">
        <title>Comparative genomics of Cryptococcus and Kwoniella reveals pathogenesis evolution and contrasting karyotype dynamics via intercentromeric recombination or chromosome fusion.</title>
        <authorList>
            <person name="Coelho M.A."/>
            <person name="David-Palma M."/>
            <person name="Shea T."/>
            <person name="Bowers K."/>
            <person name="McGinley-Smith S."/>
            <person name="Mohammad A.W."/>
            <person name="Gnirke A."/>
            <person name="Yurkov A.M."/>
            <person name="Nowrousian M."/>
            <person name="Sun S."/>
            <person name="Cuomo C.A."/>
            <person name="Heitman J."/>
        </authorList>
    </citation>
    <scope>NUCLEOTIDE SEQUENCE [LARGE SCALE GENOMIC DNA]</scope>
    <source>
        <strain evidence="14 15">CBS 13917</strain>
    </source>
</reference>
<evidence type="ECO:0000259" key="11">
    <source>
        <dbReference type="Pfam" id="PF13086"/>
    </source>
</evidence>
<keyword evidence="6" id="KW-0067">ATP-binding</keyword>
<keyword evidence="8" id="KW-0175">Coiled coil</keyword>
<keyword evidence="7" id="KW-0539">Nucleus</keyword>
<dbReference type="GO" id="GO:0006369">
    <property type="term" value="P:termination of RNA polymerase II transcription"/>
    <property type="evidence" value="ECO:0007669"/>
    <property type="project" value="TreeGrafter"/>
</dbReference>
<dbReference type="GO" id="GO:0001147">
    <property type="term" value="F:transcription termination site sequence-specific DNA binding"/>
    <property type="evidence" value="ECO:0007669"/>
    <property type="project" value="TreeGrafter"/>
</dbReference>
<dbReference type="Pfam" id="PF13087">
    <property type="entry name" value="AAA_12"/>
    <property type="match status" value="1"/>
</dbReference>